<comment type="caution">
    <text evidence="1">The sequence shown here is derived from an EMBL/GenBank/DDBJ whole genome shotgun (WGS) entry which is preliminary data.</text>
</comment>
<reference evidence="1 2" key="1">
    <citation type="journal article" date="2021" name="Elife">
        <title>Chloroplast acquisition without the gene transfer in kleptoplastic sea slugs, Plakobranchus ocellatus.</title>
        <authorList>
            <person name="Maeda T."/>
            <person name="Takahashi S."/>
            <person name="Yoshida T."/>
            <person name="Shimamura S."/>
            <person name="Takaki Y."/>
            <person name="Nagai Y."/>
            <person name="Toyoda A."/>
            <person name="Suzuki Y."/>
            <person name="Arimoto A."/>
            <person name="Ishii H."/>
            <person name="Satoh N."/>
            <person name="Nishiyama T."/>
            <person name="Hasebe M."/>
            <person name="Maruyama T."/>
            <person name="Minagawa J."/>
            <person name="Obokata J."/>
            <person name="Shigenobu S."/>
        </authorList>
    </citation>
    <scope>NUCLEOTIDE SEQUENCE [LARGE SCALE GENOMIC DNA]</scope>
</reference>
<dbReference type="EMBL" id="BLXT01007934">
    <property type="protein sequence ID" value="GFO44214.1"/>
    <property type="molecule type" value="Genomic_DNA"/>
</dbReference>
<proteinExistence type="predicted"/>
<accession>A0AAV4DJ49</accession>
<evidence type="ECO:0000313" key="2">
    <source>
        <dbReference type="Proteomes" id="UP000735302"/>
    </source>
</evidence>
<name>A0AAV4DJ49_9GAST</name>
<gene>
    <name evidence="1" type="ORF">PoB_007071900</name>
</gene>
<evidence type="ECO:0000313" key="1">
    <source>
        <dbReference type="EMBL" id="GFO44214.1"/>
    </source>
</evidence>
<protein>
    <submittedName>
        <fullName evidence="1">Uncharacterized protein</fullName>
    </submittedName>
</protein>
<organism evidence="1 2">
    <name type="scientific">Plakobranchus ocellatus</name>
    <dbReference type="NCBI Taxonomy" id="259542"/>
    <lineage>
        <taxon>Eukaryota</taxon>
        <taxon>Metazoa</taxon>
        <taxon>Spiralia</taxon>
        <taxon>Lophotrochozoa</taxon>
        <taxon>Mollusca</taxon>
        <taxon>Gastropoda</taxon>
        <taxon>Heterobranchia</taxon>
        <taxon>Euthyneura</taxon>
        <taxon>Panpulmonata</taxon>
        <taxon>Sacoglossa</taxon>
        <taxon>Placobranchoidea</taxon>
        <taxon>Plakobranchidae</taxon>
        <taxon>Plakobranchus</taxon>
    </lineage>
</organism>
<keyword evidence="2" id="KW-1185">Reference proteome</keyword>
<sequence length="193" mass="21302">MDRMLHMASGKAVPVVANCTALGNPKKSGNLRVPILREETGGREVCVVRDTGYEGVVVRKEVVEEVVINLRSPYLCGKVKVLCIPHAICDVIFVKVERARGSEDPYMSVMVDAAKTRAQALRETAMRLLRLLTVERHGGVDADRLIKLQQEDPAMQGLVSTRKTPRRGNKTISFEKIKGIVYRSFEDPGGNSA</sequence>
<dbReference type="AlphaFoldDB" id="A0AAV4DJ49"/>
<dbReference type="Proteomes" id="UP000735302">
    <property type="component" value="Unassembled WGS sequence"/>
</dbReference>